<dbReference type="InterPro" id="IPR006638">
    <property type="entry name" value="Elp3/MiaA/NifB-like_rSAM"/>
</dbReference>
<dbReference type="GO" id="GO:0051539">
    <property type="term" value="F:4 iron, 4 sulfur cluster binding"/>
    <property type="evidence" value="ECO:0007669"/>
    <property type="project" value="UniProtKB-KW"/>
</dbReference>
<dbReference type="InterPro" id="IPR058240">
    <property type="entry name" value="rSAM_sf"/>
</dbReference>
<dbReference type="InterPro" id="IPR012840">
    <property type="entry name" value="NrdG2"/>
</dbReference>
<evidence type="ECO:0000256" key="6">
    <source>
        <dbReference type="ARBA" id="ARBA00023014"/>
    </source>
</evidence>
<dbReference type="Pfam" id="PF04055">
    <property type="entry name" value="Radical_SAM"/>
    <property type="match status" value="1"/>
</dbReference>
<dbReference type="SUPFAM" id="SSF102114">
    <property type="entry name" value="Radical SAM enzymes"/>
    <property type="match status" value="1"/>
</dbReference>
<accession>A0A1I7FEC9</accession>
<evidence type="ECO:0000256" key="4">
    <source>
        <dbReference type="ARBA" id="ARBA00022723"/>
    </source>
</evidence>
<evidence type="ECO:0000256" key="1">
    <source>
        <dbReference type="ARBA" id="ARBA00001966"/>
    </source>
</evidence>
<dbReference type="SMART" id="SM00729">
    <property type="entry name" value="Elp3"/>
    <property type="match status" value="1"/>
</dbReference>
<dbReference type="EMBL" id="FPBT01000002">
    <property type="protein sequence ID" value="SFU34573.1"/>
    <property type="molecule type" value="Genomic_DNA"/>
</dbReference>
<feature type="domain" description="Radical SAM core" evidence="7">
    <location>
        <begin position="14"/>
        <end position="226"/>
    </location>
</feature>
<proteinExistence type="predicted"/>
<keyword evidence="2" id="KW-0004">4Fe-4S</keyword>
<keyword evidence="3" id="KW-0949">S-adenosyl-L-methionine</keyword>
<keyword evidence="8" id="KW-0456">Lyase</keyword>
<name>A0A1I7FEC9_9FIRM</name>
<dbReference type="Proteomes" id="UP000198817">
    <property type="component" value="Unassembled WGS sequence"/>
</dbReference>
<keyword evidence="5" id="KW-0408">Iron</keyword>
<reference evidence="8 9" key="1">
    <citation type="submission" date="2016-10" db="EMBL/GenBank/DDBJ databases">
        <authorList>
            <person name="de Groot N.N."/>
        </authorList>
    </citation>
    <scope>NUCLEOTIDE SEQUENCE [LARGE SCALE GENOMIC DNA]</scope>
    <source>
        <strain evidence="8 9">KHGC13</strain>
    </source>
</reference>
<keyword evidence="6" id="KW-0411">Iron-sulfur</keyword>
<dbReference type="NCBIfam" id="TIGR02495">
    <property type="entry name" value="NrdG2"/>
    <property type="match status" value="1"/>
</dbReference>
<keyword evidence="9" id="KW-1185">Reference proteome</keyword>
<evidence type="ECO:0000256" key="5">
    <source>
        <dbReference type="ARBA" id="ARBA00023004"/>
    </source>
</evidence>
<comment type="cofactor">
    <cofactor evidence="1">
        <name>[4Fe-4S] cluster</name>
        <dbReference type="ChEBI" id="CHEBI:49883"/>
    </cofactor>
</comment>
<dbReference type="InterPro" id="IPR013785">
    <property type="entry name" value="Aldolase_TIM"/>
</dbReference>
<dbReference type="InterPro" id="IPR034457">
    <property type="entry name" value="Organic_radical-activating"/>
</dbReference>
<dbReference type="STRING" id="155865.SAMN05216515_10178"/>
<dbReference type="GO" id="GO:0046872">
    <property type="term" value="F:metal ion binding"/>
    <property type="evidence" value="ECO:0007669"/>
    <property type="project" value="UniProtKB-KW"/>
</dbReference>
<dbReference type="GO" id="GO:0016829">
    <property type="term" value="F:lyase activity"/>
    <property type="evidence" value="ECO:0007669"/>
    <property type="project" value="UniProtKB-KW"/>
</dbReference>
<dbReference type="CDD" id="cd01335">
    <property type="entry name" value="Radical_SAM"/>
    <property type="match status" value="1"/>
</dbReference>
<protein>
    <submittedName>
        <fullName evidence="8">Pyruvate formate lyase activating enzyme</fullName>
    </submittedName>
</protein>
<evidence type="ECO:0000313" key="9">
    <source>
        <dbReference type="Proteomes" id="UP000198817"/>
    </source>
</evidence>
<dbReference type="SFLD" id="SFLDG01094">
    <property type="entry name" value="Uncharacterised_Radical_SAM_Su"/>
    <property type="match status" value="1"/>
</dbReference>
<evidence type="ECO:0000259" key="7">
    <source>
        <dbReference type="PROSITE" id="PS51918"/>
    </source>
</evidence>
<dbReference type="SFLD" id="SFLDS00029">
    <property type="entry name" value="Radical_SAM"/>
    <property type="match status" value="1"/>
</dbReference>
<keyword evidence="4" id="KW-0479">Metal-binding</keyword>
<dbReference type="RefSeq" id="WP_341439734.1">
    <property type="nucleotide sequence ID" value="NZ_FOWF01000001.1"/>
</dbReference>
<organism evidence="8 9">
    <name type="scientific">Eubacterium pyruvativorans</name>
    <dbReference type="NCBI Taxonomy" id="155865"/>
    <lineage>
        <taxon>Bacteria</taxon>
        <taxon>Bacillati</taxon>
        <taxon>Bacillota</taxon>
        <taxon>Clostridia</taxon>
        <taxon>Eubacteriales</taxon>
        <taxon>Eubacteriaceae</taxon>
        <taxon>Eubacterium</taxon>
    </lineage>
</organism>
<dbReference type="PROSITE" id="PS51918">
    <property type="entry name" value="RADICAL_SAM"/>
    <property type="match status" value="1"/>
</dbReference>
<sequence length="231" mass="25934">MMKIHGLSKLTLLDYPEHTACTLFCGGCNFRCPFCQNSTLARAPEREPVIPRDEIMAFLKKRSGILQGVCITGGEPTLHEDLPEWIRQIRHLGYLVKLDTNGYRPDVLEKLLADCPPDYVAMDIKSSRAGYGLAAGLPGMDTKPVEESVRLLRAARIPVEFRTTLVKGIHTKEDIRSIGRWLAGTDRYFLQHFEDSENVPDHRLSGFSKQETEGFLKILRRTIPGAAARGL</sequence>
<evidence type="ECO:0000256" key="3">
    <source>
        <dbReference type="ARBA" id="ARBA00022691"/>
    </source>
</evidence>
<dbReference type="InterPro" id="IPR007197">
    <property type="entry name" value="rSAM"/>
</dbReference>
<evidence type="ECO:0000313" key="8">
    <source>
        <dbReference type="EMBL" id="SFU34573.1"/>
    </source>
</evidence>
<dbReference type="PANTHER" id="PTHR30352">
    <property type="entry name" value="PYRUVATE FORMATE-LYASE-ACTIVATING ENZYME"/>
    <property type="match status" value="1"/>
</dbReference>
<dbReference type="Gene3D" id="3.20.20.70">
    <property type="entry name" value="Aldolase class I"/>
    <property type="match status" value="1"/>
</dbReference>
<dbReference type="PANTHER" id="PTHR30352:SF22">
    <property type="entry name" value="PYRUVATE FORMATE-LYASE ACTIVATING ENZYME HOMOLOG"/>
    <property type="match status" value="1"/>
</dbReference>
<gene>
    <name evidence="8" type="ORF">SAMN05216508_10289</name>
</gene>
<evidence type="ECO:0000256" key="2">
    <source>
        <dbReference type="ARBA" id="ARBA00022485"/>
    </source>
</evidence>
<keyword evidence="8" id="KW-0670">Pyruvate</keyword>
<dbReference type="AlphaFoldDB" id="A0A1I7FEC9"/>